<proteinExistence type="predicted"/>
<feature type="transmembrane region" description="Helical" evidence="1">
    <location>
        <begin position="84"/>
        <end position="106"/>
    </location>
</feature>
<dbReference type="RefSeq" id="WP_087855795.1">
    <property type="nucleotide sequence ID" value="NZ_NFAG02000096.1"/>
</dbReference>
<reference evidence="4 5" key="1">
    <citation type="submission" date="2018-06" db="EMBL/GenBank/DDBJ databases">
        <authorList>
            <consortium name="Pathogen Informatics"/>
            <person name="Doyle S."/>
        </authorList>
    </citation>
    <scope>NUCLEOTIDE SEQUENCE [LARGE SCALE GENOMIC DNA]</scope>
    <source>
        <strain evidence="2 4">NCTC5051</strain>
        <strain evidence="3 5">NCTC5053</strain>
    </source>
</reference>
<evidence type="ECO:0000313" key="4">
    <source>
        <dbReference type="Proteomes" id="UP000254141"/>
    </source>
</evidence>
<protein>
    <submittedName>
        <fullName evidence="3">Uncharacterized protein</fullName>
    </submittedName>
</protein>
<accession>A0A378BYS6</accession>
<name>A0A378BYS6_KLEPN</name>
<sequence>MNEQANKILIDLLQRAASGVDAAVSFSQAQVPDIIRQLMVWKAAAYGMRILFMSLFLLGCILLFRRALKWHESYDDETLGFFSLLSSALTGSLLVVGILVNISNLVQLWLAPKIWLIEYTAELLKG</sequence>
<evidence type="ECO:0000256" key="1">
    <source>
        <dbReference type="SAM" id="Phobius"/>
    </source>
</evidence>
<dbReference type="AlphaFoldDB" id="A0A378BYS6"/>
<dbReference type="EMBL" id="UGLU01000001">
    <property type="protein sequence ID" value="STU52901.1"/>
    <property type="molecule type" value="Genomic_DNA"/>
</dbReference>
<keyword evidence="1" id="KW-0812">Transmembrane</keyword>
<dbReference type="EMBL" id="UGMN01000004">
    <property type="protein sequence ID" value="STV55950.1"/>
    <property type="molecule type" value="Genomic_DNA"/>
</dbReference>
<feature type="transmembrane region" description="Helical" evidence="1">
    <location>
        <begin position="46"/>
        <end position="64"/>
    </location>
</feature>
<evidence type="ECO:0000313" key="2">
    <source>
        <dbReference type="EMBL" id="STU52901.1"/>
    </source>
</evidence>
<keyword evidence="1" id="KW-1133">Transmembrane helix</keyword>
<organism evidence="3 5">
    <name type="scientific">Klebsiella pneumoniae</name>
    <dbReference type="NCBI Taxonomy" id="573"/>
    <lineage>
        <taxon>Bacteria</taxon>
        <taxon>Pseudomonadati</taxon>
        <taxon>Pseudomonadota</taxon>
        <taxon>Gammaproteobacteria</taxon>
        <taxon>Enterobacterales</taxon>
        <taxon>Enterobacteriaceae</taxon>
        <taxon>Klebsiella/Raoultella group</taxon>
        <taxon>Klebsiella</taxon>
        <taxon>Klebsiella pneumoniae complex</taxon>
    </lineage>
</organism>
<dbReference type="Proteomes" id="UP000254387">
    <property type="component" value="Unassembled WGS sequence"/>
</dbReference>
<dbReference type="Proteomes" id="UP000254141">
    <property type="component" value="Unassembled WGS sequence"/>
</dbReference>
<evidence type="ECO:0000313" key="3">
    <source>
        <dbReference type="EMBL" id="STV55950.1"/>
    </source>
</evidence>
<evidence type="ECO:0000313" key="5">
    <source>
        <dbReference type="Proteomes" id="UP000254387"/>
    </source>
</evidence>
<keyword evidence="1" id="KW-0472">Membrane</keyword>
<gene>
    <name evidence="2" type="ORF">NCTC5051_03990</name>
    <name evidence="3" type="ORF">NCTC5053_05794</name>
</gene>